<feature type="transmembrane region" description="Helical" evidence="6">
    <location>
        <begin position="725"/>
        <end position="743"/>
    </location>
</feature>
<feature type="compositionally biased region" description="Polar residues" evidence="7">
    <location>
        <begin position="371"/>
        <end position="381"/>
    </location>
</feature>
<evidence type="ECO:0000256" key="7">
    <source>
        <dbReference type="SAM" id="MobiDB-lite"/>
    </source>
</evidence>
<feature type="compositionally biased region" description="Acidic residues" evidence="7">
    <location>
        <begin position="385"/>
        <end position="395"/>
    </location>
</feature>
<feature type="region of interest" description="Disordered" evidence="7">
    <location>
        <begin position="163"/>
        <end position="220"/>
    </location>
</feature>
<evidence type="ECO:0000313" key="9">
    <source>
        <dbReference type="Ensembl" id="ENSSANP00000094664.1"/>
    </source>
</evidence>
<feature type="compositionally biased region" description="Polar residues" evidence="7">
    <location>
        <begin position="1831"/>
        <end position="1840"/>
    </location>
</feature>
<dbReference type="InterPro" id="IPR039797">
    <property type="entry name" value="Pecanex"/>
</dbReference>
<feature type="transmembrane region" description="Helical" evidence="6">
    <location>
        <begin position="1012"/>
        <end position="1029"/>
    </location>
</feature>
<evidence type="ECO:0000256" key="2">
    <source>
        <dbReference type="ARBA" id="ARBA00010170"/>
    </source>
</evidence>
<gene>
    <name evidence="9" type="primary">LOC107669356</name>
</gene>
<feature type="region of interest" description="Disordered" evidence="7">
    <location>
        <begin position="504"/>
        <end position="552"/>
    </location>
</feature>
<feature type="compositionally biased region" description="Polar residues" evidence="7">
    <location>
        <begin position="1776"/>
        <end position="1803"/>
    </location>
</feature>
<proteinExistence type="inferred from homology"/>
<feature type="transmembrane region" description="Helical" evidence="6">
    <location>
        <begin position="787"/>
        <end position="806"/>
    </location>
</feature>
<protein>
    <recommendedName>
        <fullName evidence="6">Pecanex-like protein</fullName>
    </recommendedName>
</protein>
<comment type="similarity">
    <text evidence="2 6">Belongs to the pecanex family.</text>
</comment>
<dbReference type="InterPro" id="IPR007735">
    <property type="entry name" value="Pecanex_C"/>
</dbReference>
<feature type="transmembrane region" description="Helical" evidence="6">
    <location>
        <begin position="59"/>
        <end position="77"/>
    </location>
</feature>
<evidence type="ECO:0000259" key="8">
    <source>
        <dbReference type="Pfam" id="PF05041"/>
    </source>
</evidence>
<feature type="compositionally biased region" description="Polar residues" evidence="7">
    <location>
        <begin position="399"/>
        <end position="414"/>
    </location>
</feature>
<dbReference type="PANTHER" id="PTHR12372:SF4">
    <property type="entry name" value="PECANEX-LIKE PROTEIN 3"/>
    <property type="match status" value="1"/>
</dbReference>
<dbReference type="Proteomes" id="UP000472260">
    <property type="component" value="Unassembled WGS sequence"/>
</dbReference>
<evidence type="ECO:0000313" key="10">
    <source>
        <dbReference type="Proteomes" id="UP000472260"/>
    </source>
</evidence>
<feature type="transmembrane region" description="Helical" evidence="6">
    <location>
        <begin position="882"/>
        <end position="904"/>
    </location>
</feature>
<dbReference type="GO" id="GO:0016020">
    <property type="term" value="C:membrane"/>
    <property type="evidence" value="ECO:0007669"/>
    <property type="project" value="UniProtKB-SubCell"/>
</dbReference>
<sequence length="1907" mass="210073">MGSQALQILRQGVWASLTGGWYVDPHQSTFSNCFHLYLWIFLLAFPFLLYMALPASLVVAGVYCAVIAAFFTAIKAVNFRLHAMFDLGEIVEKRRGFVVGEQLDSGVGVEMTVFRKVNSTPPVRCSSQHSLFGLNQVSVRILLIGLIGVGNVLSGGFSNLHPTNCPSIPPSPSSQEDGDERDQLDNGGVEQLSQQSPNGEGLGGYSPLGPSAESESLGDAPLSPLIKRSLSEELSENLLGLGLDPVTFAPGAEHPGSRTGVALAAGSTDSCFSGGGAATDRETLSTVSSYRSEKTDSTQLESPSLGQTHKLACSVPSGLTLGLVCSEPALPVSAPSYLLAEPPSLQAQQQVVRPKDLKLLSFDCDDGSDMSAGSSLGSQRRFSSDDEDDDEDDDSSSSTSCYSPDLTNTGITSQPVPPHLPSPGEGEEPDTVGPSHSCSAQRSASTASAKTHARVLSMDGAGGGSNNTGTLASTMLPLPLSSAPAPRSWAGNQTGWRAGELLEEGAVGGAPEESSKRDSVSSVKRMQAIRRRHNAGSNPTPPPSAMGSPPSLQDLQRVRTSSHSRTRTLPSALHFAASSLLLLPRSGVHEASTFDDTSEGAVHYFYDESGVKRSYTFGPAGGGYEDPVQERERQSQSSSFTSTDVQEVAPVLSMLQPRPVVLQGMQVRRVPLDMPEENTLMIEEKAKPKQYYRFWVLPGKWLRVRYDRLALLALLDRNRRVGENVFSVVLASLVAFLGFLLLFQGFFRDIWVFQFCLVIASCQYSLLKSVQPDAASPMHGHNWIIVYSRPVYFCLCCVLISVFDLVGHSDSMRPFTLYGVTFFSTHFLLCARDMLIVFTLCFPIIFLFGLLPQVNTFLMCLLEQVDMHIFGGTATTSPLSSVYSLLRSIVVAALVYGFCLGAINAPWGEAHVPVLFSVFCGLLLALSYHLSRQSSDPTILWSLVRSKFFPELESRTPEEPPLEIKDPLPEKLRNSLKETLHSDLVMCPLMAIITFAISASTVFIALQPALSFVLYILAGVVGFTTHYLLPQLRKQLPWFCLAHPVLRSREYSQFEVRDAAQLMWFEKLYAWLQCVEKYFIYPAVVLNSLTTEAHTVSQNPDKPGAYGRALFISVAGMKLLRTSFCVPSQQYVTLCFTALFFQFDYPRFSQTFLLDYYCMSILFSKLWDLLYKLRFVLTYIAPWQITWGSAFHAFAQPFAVPHSAMLFVQAVFSALFCTPLNPVLGSAVFVTSYTRPVKFWERDYNTKRVDHSNTRLATQLDRNPGADDNNLNSIFYEHLTRSLQHSLCGDLLLGRWGNYSTGDCFILASDYLNALVHIIEIGNGLVTFQLRGLEFRGTYCQQREVEAITEGVEEDEGCCCCEPGHLPHMLSFNAAFGQRWLAWEVAATKYVLEGYSISDNNAASMLQVFDLRKILITYYVKSIIYYVTRSPKLEEWLANETVQEALRPCLSPSYMDSDPTFNLNIDEDYDHRASGITPSSFCLVYLEWIKYCNSRRQTPVESEKDSPLVTLCFGLCILGRRALGTASHSMSASLEPFLYGLHALFKGDFRITSPRDEWVFADMDLLNRVVAPGVRMSLKLHQDHFTSPDEYEDPVVLYDAITANEEKMLISHEGDPVWRSAILANMPSLLALRHVMDDGSDEYKIIMLNKRFLSFRVIKVNRECVRGLWAGQQQELVFLRNRNPERGSIQNAKQALRNMINSSCDQPIGYPIYVSPLTTSFAGAHVQLRSVWGGPISPHNIYTWFISSWDRLQKGCGAGCNSGGNIEDSDCGGGSTSISNNPAAHPPQNTASSIPQPHPTTVQPLMGKTHASLLSFSSSVALPPADRFCPSSLQDNPSHRASQRGLSLGQGSGLPYEALYSKWSLPGRKGFNGPAVMEGDGSASQSIRTQVRTHAYITVFSPRSINT</sequence>
<name>A0A671SEK8_9TELE</name>
<reference evidence="9" key="2">
    <citation type="submission" date="2025-09" db="UniProtKB">
        <authorList>
            <consortium name="Ensembl"/>
        </authorList>
    </citation>
    <scope>IDENTIFICATION</scope>
</reference>
<feature type="transmembrane region" description="Helical" evidence="6">
    <location>
        <begin position="984"/>
        <end position="1006"/>
    </location>
</feature>
<evidence type="ECO:0000256" key="5">
    <source>
        <dbReference type="ARBA" id="ARBA00023136"/>
    </source>
</evidence>
<feature type="region of interest" description="Disordered" evidence="7">
    <location>
        <begin position="1770"/>
        <end position="1804"/>
    </location>
</feature>
<dbReference type="PANTHER" id="PTHR12372">
    <property type="entry name" value="PECANEX"/>
    <property type="match status" value="1"/>
</dbReference>
<keyword evidence="10" id="KW-1185">Reference proteome</keyword>
<evidence type="ECO:0000256" key="4">
    <source>
        <dbReference type="ARBA" id="ARBA00022989"/>
    </source>
</evidence>
<comment type="subcellular location">
    <subcellularLocation>
        <location evidence="1 6">Membrane</location>
        <topology evidence="1 6">Multi-pass membrane protein</topology>
    </subcellularLocation>
</comment>
<accession>A0A671SEK8</accession>
<feature type="region of interest" description="Disordered" evidence="7">
    <location>
        <begin position="368"/>
        <end position="452"/>
    </location>
</feature>
<feature type="transmembrane region" description="Helical" evidence="6">
    <location>
        <begin position="36"/>
        <end position="53"/>
    </location>
</feature>
<evidence type="ECO:0000256" key="6">
    <source>
        <dbReference type="RuleBase" id="RU367089"/>
    </source>
</evidence>
<feature type="domain" description="Pecanex C-terminal" evidence="8">
    <location>
        <begin position="1502"/>
        <end position="1725"/>
    </location>
</feature>
<evidence type="ECO:0000256" key="1">
    <source>
        <dbReference type="ARBA" id="ARBA00004141"/>
    </source>
</evidence>
<reference evidence="9" key="1">
    <citation type="submission" date="2025-08" db="UniProtKB">
        <authorList>
            <consortium name="Ensembl"/>
        </authorList>
    </citation>
    <scope>IDENTIFICATION</scope>
</reference>
<keyword evidence="3 6" id="KW-0812">Transmembrane</keyword>
<feature type="compositionally biased region" description="Polar residues" evidence="7">
    <location>
        <begin position="434"/>
        <end position="449"/>
    </location>
</feature>
<keyword evidence="5 6" id="KW-0472">Membrane</keyword>
<organism evidence="9 10">
    <name type="scientific">Sinocyclocheilus anshuiensis</name>
    <dbReference type="NCBI Taxonomy" id="1608454"/>
    <lineage>
        <taxon>Eukaryota</taxon>
        <taxon>Metazoa</taxon>
        <taxon>Chordata</taxon>
        <taxon>Craniata</taxon>
        <taxon>Vertebrata</taxon>
        <taxon>Euteleostomi</taxon>
        <taxon>Actinopterygii</taxon>
        <taxon>Neopterygii</taxon>
        <taxon>Teleostei</taxon>
        <taxon>Ostariophysi</taxon>
        <taxon>Cypriniformes</taxon>
        <taxon>Cyprinidae</taxon>
        <taxon>Cyprininae</taxon>
        <taxon>Sinocyclocheilus</taxon>
    </lineage>
</organism>
<feature type="region of interest" description="Disordered" evidence="7">
    <location>
        <begin position="1827"/>
        <end position="1848"/>
    </location>
</feature>
<feature type="transmembrane region" description="Helical" evidence="6">
    <location>
        <begin position="910"/>
        <end position="930"/>
    </location>
</feature>
<dbReference type="Pfam" id="PF05041">
    <property type="entry name" value="Pecanex_C"/>
    <property type="match status" value="1"/>
</dbReference>
<feature type="region of interest" description="Disordered" evidence="7">
    <location>
        <begin position="618"/>
        <end position="642"/>
    </location>
</feature>
<keyword evidence="4 6" id="KW-1133">Transmembrane helix</keyword>
<comment type="caution">
    <text evidence="6">Lacks conserved residue(s) required for the propagation of feature annotation.</text>
</comment>
<evidence type="ECO:0000256" key="3">
    <source>
        <dbReference type="ARBA" id="ARBA00022692"/>
    </source>
</evidence>
<dbReference type="Ensembl" id="ENSSANT00000100526.1">
    <property type="protein sequence ID" value="ENSSANP00000094664.1"/>
    <property type="gene ID" value="ENSSANG00000046515.1"/>
</dbReference>